<feature type="signal peptide" evidence="6">
    <location>
        <begin position="1"/>
        <end position="26"/>
    </location>
</feature>
<keyword evidence="5" id="KW-1133">Transmembrane helix</keyword>
<comment type="subcellular location">
    <subcellularLocation>
        <location evidence="1">Cell envelope</location>
    </subcellularLocation>
</comment>
<keyword evidence="2" id="KW-0479">Metal-binding</keyword>
<dbReference type="Gene3D" id="2.60.40.1220">
    <property type="match status" value="1"/>
</dbReference>
<gene>
    <name evidence="8" type="ORF">A7sIIA15_06200</name>
</gene>
<name>A0A249KUJ8_9ACTN</name>
<dbReference type="InterPro" id="IPR014756">
    <property type="entry name" value="Ig_E-set"/>
</dbReference>
<keyword evidence="4" id="KW-0186">Copper</keyword>
<keyword evidence="5" id="KW-0812">Transmembrane</keyword>
<keyword evidence="9" id="KW-1185">Reference proteome</keyword>
<evidence type="ECO:0000256" key="3">
    <source>
        <dbReference type="ARBA" id="ARBA00022729"/>
    </source>
</evidence>
<feature type="domain" description="CopC" evidence="7">
    <location>
        <begin position="28"/>
        <end position="118"/>
    </location>
</feature>
<dbReference type="InterPro" id="IPR032694">
    <property type="entry name" value="CopC/D"/>
</dbReference>
<dbReference type="GO" id="GO:0046688">
    <property type="term" value="P:response to copper ion"/>
    <property type="evidence" value="ECO:0007669"/>
    <property type="project" value="InterPro"/>
</dbReference>
<dbReference type="Proteomes" id="UP000217186">
    <property type="component" value="Chromosome"/>
</dbReference>
<evidence type="ECO:0000259" key="7">
    <source>
        <dbReference type="Pfam" id="PF04234"/>
    </source>
</evidence>
<proteinExistence type="predicted"/>
<evidence type="ECO:0000313" key="9">
    <source>
        <dbReference type="Proteomes" id="UP000217186"/>
    </source>
</evidence>
<sequence>MKITRVRQFLAAFTLISVLGMMPASANSLITTSPISGSTVTTAPMSVTLTTQKALLPDANEIVVTDPAGVRVDDGTLTLTDVSATIGLKPLVDSGIYRVSYTLYSEGEVPLEGSFTFNFSAPTVITPNEPSPTPTESQTPASSSWGTNIFIIFLLIMAFFVLIALALYARKLFRER</sequence>
<dbReference type="PANTHER" id="PTHR34820">
    <property type="entry name" value="INNER MEMBRANE PROTEIN YEBZ"/>
    <property type="match status" value="1"/>
</dbReference>
<dbReference type="GO" id="GO:0006825">
    <property type="term" value="P:copper ion transport"/>
    <property type="evidence" value="ECO:0007669"/>
    <property type="project" value="InterPro"/>
</dbReference>
<dbReference type="EMBL" id="CP016776">
    <property type="protein sequence ID" value="ASY20427.1"/>
    <property type="molecule type" value="Genomic_DNA"/>
</dbReference>
<dbReference type="GO" id="GO:0005507">
    <property type="term" value="F:copper ion binding"/>
    <property type="evidence" value="ECO:0007669"/>
    <property type="project" value="InterPro"/>
</dbReference>
<evidence type="ECO:0000256" key="5">
    <source>
        <dbReference type="SAM" id="Phobius"/>
    </source>
</evidence>
<reference evidence="8 9" key="1">
    <citation type="submission" date="2016-07" db="EMBL/GenBank/DDBJ databases">
        <title>High microdiversification within the ubiquitous acI lineage of Actinobacteria.</title>
        <authorList>
            <person name="Neuenschwander S.M."/>
            <person name="Salcher M."/>
            <person name="Ghai R."/>
            <person name="Pernthaler J."/>
        </authorList>
    </citation>
    <scope>NUCLEOTIDE SEQUENCE [LARGE SCALE GENOMIC DNA]</scope>
    <source>
        <strain evidence="8">MMS-IIA-15</strain>
    </source>
</reference>
<keyword evidence="3 6" id="KW-0732">Signal</keyword>
<protein>
    <submittedName>
        <fullName evidence="8">Copper-binding protein CopC</fullName>
    </submittedName>
</protein>
<dbReference type="InterPro" id="IPR014755">
    <property type="entry name" value="Cu-Rt/internalin_Ig-like"/>
</dbReference>
<dbReference type="Pfam" id="PF04234">
    <property type="entry name" value="CopC"/>
    <property type="match status" value="1"/>
</dbReference>
<dbReference type="InterPro" id="IPR007348">
    <property type="entry name" value="CopC_dom"/>
</dbReference>
<dbReference type="KEGG" id="pvn:A7sIIA15_06200"/>
<dbReference type="AlphaFoldDB" id="A0A249KUJ8"/>
<dbReference type="GO" id="GO:0042597">
    <property type="term" value="C:periplasmic space"/>
    <property type="evidence" value="ECO:0007669"/>
    <property type="project" value="InterPro"/>
</dbReference>
<accession>A0A249KUJ8</accession>
<dbReference type="PANTHER" id="PTHR34820:SF4">
    <property type="entry name" value="INNER MEMBRANE PROTEIN YEBZ"/>
    <property type="match status" value="1"/>
</dbReference>
<dbReference type="SUPFAM" id="SSF81296">
    <property type="entry name" value="E set domains"/>
    <property type="match status" value="1"/>
</dbReference>
<evidence type="ECO:0000256" key="6">
    <source>
        <dbReference type="SAM" id="SignalP"/>
    </source>
</evidence>
<dbReference type="RefSeq" id="WP_095686280.1">
    <property type="nucleotide sequence ID" value="NZ_CP016776.1"/>
</dbReference>
<keyword evidence="5" id="KW-0472">Membrane</keyword>
<feature type="chain" id="PRO_5013190827" evidence="6">
    <location>
        <begin position="27"/>
        <end position="176"/>
    </location>
</feature>
<dbReference type="OrthoDB" id="5194144at2"/>
<organism evidence="8 9">
    <name type="scientific">Candidatus Planktophila vernalis</name>
    <dbReference type="NCBI Taxonomy" id="1884907"/>
    <lineage>
        <taxon>Bacteria</taxon>
        <taxon>Bacillati</taxon>
        <taxon>Actinomycetota</taxon>
        <taxon>Actinomycetes</taxon>
        <taxon>Candidatus Nanopelagicales</taxon>
        <taxon>Candidatus Nanopelagicaceae</taxon>
        <taxon>Candidatus Planktophila</taxon>
    </lineage>
</organism>
<feature type="transmembrane region" description="Helical" evidence="5">
    <location>
        <begin position="145"/>
        <end position="169"/>
    </location>
</feature>
<evidence type="ECO:0000256" key="2">
    <source>
        <dbReference type="ARBA" id="ARBA00022723"/>
    </source>
</evidence>
<evidence type="ECO:0000256" key="1">
    <source>
        <dbReference type="ARBA" id="ARBA00004196"/>
    </source>
</evidence>
<dbReference type="GO" id="GO:0030313">
    <property type="term" value="C:cell envelope"/>
    <property type="evidence" value="ECO:0007669"/>
    <property type="project" value="UniProtKB-SubCell"/>
</dbReference>
<evidence type="ECO:0000256" key="4">
    <source>
        <dbReference type="ARBA" id="ARBA00023008"/>
    </source>
</evidence>
<evidence type="ECO:0000313" key="8">
    <source>
        <dbReference type="EMBL" id="ASY20427.1"/>
    </source>
</evidence>
<dbReference type="GO" id="GO:0005886">
    <property type="term" value="C:plasma membrane"/>
    <property type="evidence" value="ECO:0007669"/>
    <property type="project" value="TreeGrafter"/>
</dbReference>